<evidence type="ECO:0000259" key="7">
    <source>
        <dbReference type="Pfam" id="PF06305"/>
    </source>
</evidence>
<evidence type="ECO:0000256" key="5">
    <source>
        <dbReference type="SAM" id="MobiDB-lite"/>
    </source>
</evidence>
<evidence type="ECO:0000256" key="2">
    <source>
        <dbReference type="ARBA" id="ARBA00022692"/>
    </source>
</evidence>
<sequence length="129" mass="13960">MKMQWALIAGLVFALLTGIFAVINVDSVQVNLLFNTVQIPLILLILGCTLIGGIIVGSYGIFRQYRLQRENKQLKLRVSELESSAVSSSTSSLDSFKSMDTFGTIDSDNASAESDSIQSQRKGNPSGTL</sequence>
<dbReference type="GO" id="GO:0005886">
    <property type="term" value="C:plasma membrane"/>
    <property type="evidence" value="ECO:0007669"/>
    <property type="project" value="InterPro"/>
</dbReference>
<organism evidence="8 9">
    <name type="scientific">Paenibacillus taichungensis</name>
    <dbReference type="NCBI Taxonomy" id="484184"/>
    <lineage>
        <taxon>Bacteria</taxon>
        <taxon>Bacillati</taxon>
        <taxon>Bacillota</taxon>
        <taxon>Bacilli</taxon>
        <taxon>Bacillales</taxon>
        <taxon>Paenibacillaceae</taxon>
        <taxon>Paenibacillus</taxon>
    </lineage>
</organism>
<proteinExistence type="predicted"/>
<keyword evidence="4 6" id="KW-0472">Membrane</keyword>
<comment type="caution">
    <text evidence="8">The sequence shown here is derived from an EMBL/GenBank/DDBJ whole genome shotgun (WGS) entry which is preliminary data.</text>
</comment>
<keyword evidence="3 6" id="KW-1133">Transmembrane helix</keyword>
<dbReference type="InterPro" id="IPR010445">
    <property type="entry name" value="LapA_dom"/>
</dbReference>
<evidence type="ECO:0000256" key="3">
    <source>
        <dbReference type="ARBA" id="ARBA00022989"/>
    </source>
</evidence>
<reference evidence="8 9" key="1">
    <citation type="submission" date="2018-04" db="EMBL/GenBank/DDBJ databases">
        <title>Paenibacillus taichungensis Genome sequencing and assembly.</title>
        <authorList>
            <person name="Xu J."/>
            <person name="Rensing C."/>
            <person name="Mazhar H.S."/>
        </authorList>
    </citation>
    <scope>NUCLEOTIDE SEQUENCE [LARGE SCALE GENOMIC DNA]</scope>
    <source>
        <strain evidence="8 9">NC1</strain>
    </source>
</reference>
<dbReference type="AlphaFoldDB" id="A0A329QXS2"/>
<feature type="region of interest" description="Disordered" evidence="5">
    <location>
        <begin position="107"/>
        <end position="129"/>
    </location>
</feature>
<keyword evidence="2 6" id="KW-0812">Transmembrane</keyword>
<feature type="domain" description="Lipopolysaccharide assembly protein A" evidence="7">
    <location>
        <begin position="24"/>
        <end position="83"/>
    </location>
</feature>
<name>A0A329QXS2_9BACL</name>
<evidence type="ECO:0000313" key="9">
    <source>
        <dbReference type="Proteomes" id="UP000250642"/>
    </source>
</evidence>
<evidence type="ECO:0000256" key="4">
    <source>
        <dbReference type="ARBA" id="ARBA00023136"/>
    </source>
</evidence>
<evidence type="ECO:0000256" key="6">
    <source>
        <dbReference type="SAM" id="Phobius"/>
    </source>
</evidence>
<dbReference type="PANTHER" id="PTHR41335:SF1">
    <property type="entry name" value="MEMBRANE PROTEIN"/>
    <property type="match status" value="1"/>
</dbReference>
<protein>
    <submittedName>
        <fullName evidence="8">DUF1049 domain-containing protein</fullName>
    </submittedName>
</protein>
<evidence type="ECO:0000313" key="8">
    <source>
        <dbReference type="EMBL" id="RAW17224.1"/>
    </source>
</evidence>
<keyword evidence="1" id="KW-1003">Cell membrane</keyword>
<gene>
    <name evidence="8" type="ORF">DC345_09070</name>
</gene>
<evidence type="ECO:0000256" key="1">
    <source>
        <dbReference type="ARBA" id="ARBA00022475"/>
    </source>
</evidence>
<dbReference type="PANTHER" id="PTHR41335">
    <property type="entry name" value="MEMBRANE PROTEIN-RELATED"/>
    <property type="match status" value="1"/>
</dbReference>
<feature type="transmembrane region" description="Helical" evidence="6">
    <location>
        <begin position="37"/>
        <end position="62"/>
    </location>
</feature>
<dbReference type="EMBL" id="QEVW01000005">
    <property type="protein sequence ID" value="RAW17224.1"/>
    <property type="molecule type" value="Genomic_DNA"/>
</dbReference>
<accession>A0A329QXS2</accession>
<dbReference type="Proteomes" id="UP000250642">
    <property type="component" value="Unassembled WGS sequence"/>
</dbReference>
<dbReference type="RefSeq" id="WP_113052787.1">
    <property type="nucleotide sequence ID" value="NZ_QEVW01000005.1"/>
</dbReference>
<dbReference type="Pfam" id="PF06305">
    <property type="entry name" value="LapA_dom"/>
    <property type="match status" value="1"/>
</dbReference>